<sequence length="194" mass="22908">METRINKFPYFLWLNKDIEIDINEDLTSAVYENKESELKKVSKYEILALKHLPILIIFVLTFNLPGIQDFLIGSLVFSLLAFIVIKYLDHLQKVLFAFMLLGWYLVWNGYALGIEQVLSVVAQLSLIGFMVYDLYNLEKRDQYYYLKNLTTTLEVSGTRKYPWIIDKIFKTQTKRISWLNLIMPGFYIKLPKDL</sequence>
<dbReference type="EMBL" id="PDKJ01000005">
    <property type="protein sequence ID" value="RXJ68659.1"/>
    <property type="molecule type" value="Genomic_DNA"/>
</dbReference>
<feature type="transmembrane region" description="Helical" evidence="1">
    <location>
        <begin position="95"/>
        <end position="111"/>
    </location>
</feature>
<evidence type="ECO:0000313" key="3">
    <source>
        <dbReference type="Proteomes" id="UP000290172"/>
    </source>
</evidence>
<feature type="transmembrane region" description="Helical" evidence="1">
    <location>
        <begin position="70"/>
        <end position="88"/>
    </location>
</feature>
<feature type="transmembrane region" description="Helical" evidence="1">
    <location>
        <begin position="117"/>
        <end position="135"/>
    </location>
</feature>
<dbReference type="Proteomes" id="UP000290172">
    <property type="component" value="Unassembled WGS sequence"/>
</dbReference>
<evidence type="ECO:0000256" key="1">
    <source>
        <dbReference type="SAM" id="Phobius"/>
    </source>
</evidence>
<protein>
    <submittedName>
        <fullName evidence="2">Uncharacterized protein</fullName>
    </submittedName>
</protein>
<proteinExistence type="predicted"/>
<organism evidence="2 3">
    <name type="scientific">Halarcobacter ebronensis</name>
    <dbReference type="NCBI Taxonomy" id="1462615"/>
    <lineage>
        <taxon>Bacteria</taxon>
        <taxon>Pseudomonadati</taxon>
        <taxon>Campylobacterota</taxon>
        <taxon>Epsilonproteobacteria</taxon>
        <taxon>Campylobacterales</taxon>
        <taxon>Arcobacteraceae</taxon>
        <taxon>Halarcobacter</taxon>
    </lineage>
</organism>
<dbReference type="RefSeq" id="WP_128980681.1">
    <property type="nucleotide sequence ID" value="NZ_PDKJ01000005.1"/>
</dbReference>
<gene>
    <name evidence="2" type="ORF">CRV08_07510</name>
</gene>
<dbReference type="AlphaFoldDB" id="A0A4Q0YHS8"/>
<accession>A0A4Q0YHS8</accession>
<reference evidence="2 3" key="1">
    <citation type="submission" date="2017-10" db="EMBL/GenBank/DDBJ databases">
        <title>Genomics of the genus Arcobacter.</title>
        <authorList>
            <person name="Perez-Cataluna A."/>
            <person name="Figueras M.J."/>
        </authorList>
    </citation>
    <scope>NUCLEOTIDE SEQUENCE [LARGE SCALE GENOMIC DNA]</scope>
    <source>
        <strain evidence="2 3">CECT 8993</strain>
    </source>
</reference>
<keyword evidence="1" id="KW-0812">Transmembrane</keyword>
<feature type="transmembrane region" description="Helical" evidence="1">
    <location>
        <begin position="44"/>
        <end position="64"/>
    </location>
</feature>
<comment type="caution">
    <text evidence="2">The sequence shown here is derived from an EMBL/GenBank/DDBJ whole genome shotgun (WGS) entry which is preliminary data.</text>
</comment>
<evidence type="ECO:0000313" key="2">
    <source>
        <dbReference type="EMBL" id="RXJ68659.1"/>
    </source>
</evidence>
<name>A0A4Q0YHS8_9BACT</name>
<keyword evidence="1" id="KW-1133">Transmembrane helix</keyword>
<keyword evidence="1" id="KW-0472">Membrane</keyword>